<gene>
    <name evidence="1" type="ORF">D5F53_00120</name>
</gene>
<accession>A0A385TH67</accession>
<dbReference type="Gene3D" id="3.30.2220.30">
    <property type="match status" value="1"/>
</dbReference>
<sequence length="132" mass="15029">MANQKRDVKLTLTDLVAKKAEKEAARTRSEDVYVESLGGYLTVQSPPRNIFFKSVDMSGDSTESQVYANMFLIYNCVSLFRNSELLAEYDVTDNVEIVEKLLELHEIKDLAEKAMELSGFTKPQKLDEEIKN</sequence>
<dbReference type="AlphaFoldDB" id="A0A385TH67"/>
<evidence type="ECO:0000313" key="2">
    <source>
        <dbReference type="Proteomes" id="UP000266552"/>
    </source>
</evidence>
<reference evidence="1 2" key="1">
    <citation type="submission" date="2018-09" db="EMBL/GenBank/DDBJ databases">
        <title>Genome Sequence of Paenibacillus lautus Strain E7593-69, Azo Dye-Degrading Bacteria, Isolated from Commercial Tattoo Inks.</title>
        <authorList>
            <person name="Nho S.W."/>
            <person name="Kim S.-J."/>
            <person name="Kweon O."/>
            <person name="Cerniglia C.E."/>
        </authorList>
    </citation>
    <scope>NUCLEOTIDE SEQUENCE [LARGE SCALE GENOMIC DNA]</scope>
    <source>
        <strain evidence="1 2">E7593-69</strain>
    </source>
</reference>
<evidence type="ECO:0000313" key="1">
    <source>
        <dbReference type="EMBL" id="AYB41797.1"/>
    </source>
</evidence>
<dbReference type="InterPro" id="IPR038559">
    <property type="entry name" value="XkdN-like_sf"/>
</dbReference>
<dbReference type="KEGG" id="plw:D5F53_00120"/>
<dbReference type="Proteomes" id="UP000266552">
    <property type="component" value="Chromosome"/>
</dbReference>
<dbReference type="InterPro" id="IPR014986">
    <property type="entry name" value="XkdN-like"/>
</dbReference>
<name>A0A385TH67_PAELA</name>
<dbReference type="Pfam" id="PF08890">
    <property type="entry name" value="Phage_TAC_5"/>
    <property type="match status" value="1"/>
</dbReference>
<keyword evidence="2" id="KW-1185">Reference proteome</keyword>
<dbReference type="RefSeq" id="WP_119846123.1">
    <property type="nucleotide sequence ID" value="NZ_CP032412.1"/>
</dbReference>
<dbReference type="EMBL" id="CP032412">
    <property type="protein sequence ID" value="AYB41797.1"/>
    <property type="molecule type" value="Genomic_DNA"/>
</dbReference>
<organism evidence="1 2">
    <name type="scientific">Paenibacillus lautus</name>
    <name type="common">Bacillus lautus</name>
    <dbReference type="NCBI Taxonomy" id="1401"/>
    <lineage>
        <taxon>Bacteria</taxon>
        <taxon>Bacillati</taxon>
        <taxon>Bacillota</taxon>
        <taxon>Bacilli</taxon>
        <taxon>Bacillales</taxon>
        <taxon>Paenibacillaceae</taxon>
        <taxon>Paenibacillus</taxon>
    </lineage>
</organism>
<protein>
    <submittedName>
        <fullName evidence="1">Uncharacterized protein</fullName>
    </submittedName>
</protein>
<proteinExistence type="predicted"/>